<dbReference type="Proteomes" id="UP001610990">
    <property type="component" value="Unassembled WGS sequence"/>
</dbReference>
<reference evidence="3 4" key="1">
    <citation type="submission" date="2024-10" db="EMBL/GenBank/DDBJ databases">
        <title>The Natural Products Discovery Center: Release of the First 8490 Sequenced Strains for Exploring Actinobacteria Biosynthetic Diversity.</title>
        <authorList>
            <person name="Kalkreuter E."/>
            <person name="Kautsar S.A."/>
            <person name="Yang D."/>
            <person name="Bader C.D."/>
            <person name="Teijaro C.N."/>
            <person name="Fluegel L."/>
            <person name="Davis C.M."/>
            <person name="Simpson J.R."/>
            <person name="Lauterbach L."/>
            <person name="Steele A.D."/>
            <person name="Gui C."/>
            <person name="Meng S."/>
            <person name="Li G."/>
            <person name="Viehrig K."/>
            <person name="Ye F."/>
            <person name="Su P."/>
            <person name="Kiefer A.F."/>
            <person name="Nichols A."/>
            <person name="Cepeda A.J."/>
            <person name="Yan W."/>
            <person name="Fan B."/>
            <person name="Jiang Y."/>
            <person name="Adhikari A."/>
            <person name="Zheng C.-J."/>
            <person name="Schuster L."/>
            <person name="Cowan T.M."/>
            <person name="Smanski M.J."/>
            <person name="Chevrette M.G."/>
            <person name="De Carvalho L.P.S."/>
            <person name="Shen B."/>
        </authorList>
    </citation>
    <scope>NUCLEOTIDE SEQUENCE [LARGE SCALE GENOMIC DNA]</scope>
    <source>
        <strain evidence="3 4">NPDC018013</strain>
    </source>
</reference>
<keyword evidence="4" id="KW-1185">Reference proteome</keyword>
<sequence length="144" mass="15023">MHTSPDPASGPFEPVPATGGGTPPSACSGNRFRGCSSRQTTAVLLLVFGGFLLPVVGWLLGLALWIPARGWSLRAKMAGVLVWPVAALGLTVTSAATYWLVLPLGDPLSAIATSLFLLVPSSWFLLLLLAAWALLGACNRGARR</sequence>
<feature type="transmembrane region" description="Helical" evidence="2">
    <location>
        <begin position="42"/>
        <end position="66"/>
    </location>
</feature>
<dbReference type="RefSeq" id="WP_397672436.1">
    <property type="nucleotide sequence ID" value="NZ_JBIRFW010000022.1"/>
</dbReference>
<feature type="transmembrane region" description="Helical" evidence="2">
    <location>
        <begin position="78"/>
        <end position="102"/>
    </location>
</feature>
<name>A0ABW7RD20_9ACTN</name>
<gene>
    <name evidence="3" type="ORF">ACH4GP_13110</name>
</gene>
<keyword evidence="2" id="KW-0812">Transmembrane</keyword>
<proteinExistence type="predicted"/>
<evidence type="ECO:0000256" key="1">
    <source>
        <dbReference type="SAM" id="MobiDB-lite"/>
    </source>
</evidence>
<keyword evidence="2" id="KW-0472">Membrane</keyword>
<evidence type="ECO:0000313" key="3">
    <source>
        <dbReference type="EMBL" id="MFH8585328.1"/>
    </source>
</evidence>
<dbReference type="EMBL" id="JBIRGH010000006">
    <property type="protein sequence ID" value="MFH8585328.1"/>
    <property type="molecule type" value="Genomic_DNA"/>
</dbReference>
<feature type="region of interest" description="Disordered" evidence="1">
    <location>
        <begin position="1"/>
        <end position="23"/>
    </location>
</feature>
<accession>A0ABW7RD20</accession>
<evidence type="ECO:0008006" key="5">
    <source>
        <dbReference type="Google" id="ProtNLM"/>
    </source>
</evidence>
<comment type="caution">
    <text evidence="3">The sequence shown here is derived from an EMBL/GenBank/DDBJ whole genome shotgun (WGS) entry which is preliminary data.</text>
</comment>
<evidence type="ECO:0000313" key="4">
    <source>
        <dbReference type="Proteomes" id="UP001610990"/>
    </source>
</evidence>
<keyword evidence="2" id="KW-1133">Transmembrane helix</keyword>
<evidence type="ECO:0000256" key="2">
    <source>
        <dbReference type="SAM" id="Phobius"/>
    </source>
</evidence>
<feature type="transmembrane region" description="Helical" evidence="2">
    <location>
        <begin position="108"/>
        <end position="135"/>
    </location>
</feature>
<protein>
    <recommendedName>
        <fullName evidence="5">Integral membrane protein</fullName>
    </recommendedName>
</protein>
<organism evidence="3 4">
    <name type="scientific">Streptomyces celluloflavus</name>
    <dbReference type="NCBI Taxonomy" id="58344"/>
    <lineage>
        <taxon>Bacteria</taxon>
        <taxon>Bacillati</taxon>
        <taxon>Actinomycetota</taxon>
        <taxon>Actinomycetes</taxon>
        <taxon>Kitasatosporales</taxon>
        <taxon>Streptomycetaceae</taxon>
        <taxon>Streptomyces</taxon>
    </lineage>
</organism>